<comment type="caution">
    <text evidence="14">The sequence shown here is derived from an EMBL/GenBank/DDBJ whole genome shotgun (WGS) entry which is preliminary data.</text>
</comment>
<evidence type="ECO:0000256" key="1">
    <source>
        <dbReference type="ARBA" id="ARBA00004434"/>
    </source>
</evidence>
<comment type="subcellular location">
    <subcellularLocation>
        <location evidence="1 12">Mitochondrion inner membrane</location>
        <topology evidence="1 12">Single-pass membrane protein</topology>
    </subcellularLocation>
</comment>
<evidence type="ECO:0000256" key="7">
    <source>
        <dbReference type="ARBA" id="ARBA00022989"/>
    </source>
</evidence>
<name>A0AAV5QWE4_9ASCO</name>
<evidence type="ECO:0000256" key="9">
    <source>
        <dbReference type="ARBA" id="ARBA00023128"/>
    </source>
</evidence>
<dbReference type="GeneID" id="90076943"/>
<evidence type="ECO:0000256" key="12">
    <source>
        <dbReference type="RuleBase" id="RU363000"/>
    </source>
</evidence>
<evidence type="ECO:0000256" key="11">
    <source>
        <dbReference type="ARBA" id="ARBA00025571"/>
    </source>
</evidence>
<evidence type="ECO:0000256" key="3">
    <source>
        <dbReference type="ARBA" id="ARBA00018116"/>
    </source>
</evidence>
<keyword evidence="5 12" id="KW-0999">Mitochondrion inner membrane</keyword>
<evidence type="ECO:0000256" key="10">
    <source>
        <dbReference type="ARBA" id="ARBA00023136"/>
    </source>
</evidence>
<dbReference type="PANTHER" id="PTHR15415">
    <property type="entry name" value="MITOFILIN"/>
    <property type="match status" value="1"/>
</dbReference>
<protein>
    <recommendedName>
        <fullName evidence="3 12">MICOS complex subunit MIC60</fullName>
    </recommendedName>
    <alternativeName>
        <fullName evidence="12">Mitofilin</fullName>
    </alternativeName>
</protein>
<keyword evidence="4 12" id="KW-0812">Transmembrane</keyword>
<dbReference type="AlphaFoldDB" id="A0AAV5QWE4"/>
<dbReference type="PANTHER" id="PTHR15415:SF7">
    <property type="entry name" value="MICOS COMPLEX SUBUNIT MIC60"/>
    <property type="match status" value="1"/>
</dbReference>
<reference evidence="14 15" key="1">
    <citation type="journal article" date="2023" name="Elife">
        <title>Identification of key yeast species and microbe-microbe interactions impacting larval growth of Drosophila in the wild.</title>
        <authorList>
            <person name="Mure A."/>
            <person name="Sugiura Y."/>
            <person name="Maeda R."/>
            <person name="Honda K."/>
            <person name="Sakurai N."/>
            <person name="Takahashi Y."/>
            <person name="Watada M."/>
            <person name="Katoh T."/>
            <person name="Gotoh A."/>
            <person name="Gotoh Y."/>
            <person name="Taniguchi I."/>
            <person name="Nakamura K."/>
            <person name="Hayashi T."/>
            <person name="Katayama T."/>
            <person name="Uemura T."/>
            <person name="Hattori Y."/>
        </authorList>
    </citation>
    <scope>NUCLEOTIDE SEQUENCE [LARGE SCALE GENOMIC DNA]</scope>
    <source>
        <strain evidence="14 15">SC-9</strain>
    </source>
</reference>
<evidence type="ECO:0000256" key="2">
    <source>
        <dbReference type="ARBA" id="ARBA00010877"/>
    </source>
</evidence>
<keyword evidence="10" id="KW-0472">Membrane</keyword>
<keyword evidence="15" id="KW-1185">Reference proteome</keyword>
<dbReference type="GO" id="GO:0061617">
    <property type="term" value="C:MICOS complex"/>
    <property type="evidence" value="ECO:0007669"/>
    <property type="project" value="TreeGrafter"/>
</dbReference>
<evidence type="ECO:0000256" key="8">
    <source>
        <dbReference type="ARBA" id="ARBA00023054"/>
    </source>
</evidence>
<keyword evidence="8 13" id="KW-0175">Coiled coil</keyword>
<accession>A0AAV5QWE4</accession>
<dbReference type="EMBL" id="BTFZ01000020">
    <property type="protein sequence ID" value="GMM38955.1"/>
    <property type="molecule type" value="Genomic_DNA"/>
</dbReference>
<comment type="function">
    <text evidence="11">Component of the MICOS complex, a large protein complex of the mitochondrial inner membrane that plays crucial roles in the maintenance of crista junctions, inner membrane architecture, and formation of contact sites to the outer membrane. Plays a role in keeping cristae membranes connected to the inner boundary membrane. Also promotes protein import via the mitochondrial intermembrane space assembly (MIA) pathway.</text>
</comment>
<evidence type="ECO:0000256" key="13">
    <source>
        <dbReference type="SAM" id="Coils"/>
    </source>
</evidence>
<evidence type="ECO:0000313" key="15">
    <source>
        <dbReference type="Proteomes" id="UP001360560"/>
    </source>
</evidence>
<comment type="subunit">
    <text evidence="12">Component of the mitochondrial contact site and cristae organizing system (MICOS) complex.</text>
</comment>
<dbReference type="Pfam" id="PF09731">
    <property type="entry name" value="Mitofilin"/>
    <property type="match status" value="2"/>
</dbReference>
<sequence>MLGRSAAFQARVLSRRVAKPQFHTLSCALNEAKVTPPKLPKKKSHPIRNFVLKVLFATGVFYGAGVYASLESDTFSDYFTEYVPLADEILQAVEDNKKFLNDSDLDLLKKKIQDLKDKTVSIPQQGAITEKINGAYEVVKAKSTELIHKPEEKKETAISVVSPVIKKLSIPKIEYSSNNAEVNALITKLNSLISSVNDNSPSATTQKLVENVSKSIAEISDKVKQFEADNVELAKNITDKFTSENAVVLKKKENELIEKFLTDFNSEVNKIKAAYEKTLEKDIAMSKDLIQLEYENKLKAVQIQQLNEFSQNLTESIEMERDGKLKNLNALYEKVKILENFEVEIFKNFEKFTKYNELTVTLSNLKKLVFNSETYQNNLTELDGAKILEEISKLVELTKSTPDDLVSTTIQSIPTESIRTTGLLSNAQLIQRWNLLVPELRSASLLPPNAGLLGHLSARFFSYFLISKQGNVPTHIDSEDKPLVDGNLVGNDIESVISRVNYKLSNGDLDDAIETVSSLKGWGRKLSNDWLIEARKKLELEFLVDLLETEIKYSY</sequence>
<comment type="similarity">
    <text evidence="2 12">Belongs to the MICOS complex subunit Mic60 family.</text>
</comment>
<keyword evidence="9 12" id="KW-0496">Mitochondrion</keyword>
<evidence type="ECO:0000256" key="6">
    <source>
        <dbReference type="ARBA" id="ARBA00022946"/>
    </source>
</evidence>
<dbReference type="GO" id="GO:0042407">
    <property type="term" value="P:cristae formation"/>
    <property type="evidence" value="ECO:0007669"/>
    <property type="project" value="TreeGrafter"/>
</dbReference>
<evidence type="ECO:0000256" key="4">
    <source>
        <dbReference type="ARBA" id="ARBA00022692"/>
    </source>
</evidence>
<keyword evidence="6" id="KW-0809">Transit peptide</keyword>
<organism evidence="14 15">
    <name type="scientific">Saccharomycopsis crataegensis</name>
    <dbReference type="NCBI Taxonomy" id="43959"/>
    <lineage>
        <taxon>Eukaryota</taxon>
        <taxon>Fungi</taxon>
        <taxon>Dikarya</taxon>
        <taxon>Ascomycota</taxon>
        <taxon>Saccharomycotina</taxon>
        <taxon>Saccharomycetes</taxon>
        <taxon>Saccharomycopsidaceae</taxon>
        <taxon>Saccharomycopsis</taxon>
    </lineage>
</organism>
<keyword evidence="7" id="KW-1133">Transmembrane helix</keyword>
<evidence type="ECO:0000256" key="5">
    <source>
        <dbReference type="ARBA" id="ARBA00022792"/>
    </source>
</evidence>
<dbReference type="Proteomes" id="UP001360560">
    <property type="component" value="Unassembled WGS sequence"/>
</dbReference>
<feature type="coiled-coil region" evidence="13">
    <location>
        <begin position="209"/>
        <end position="236"/>
    </location>
</feature>
<proteinExistence type="inferred from homology"/>
<dbReference type="RefSeq" id="XP_064855950.1">
    <property type="nucleotide sequence ID" value="XM_064999878.1"/>
</dbReference>
<dbReference type="InterPro" id="IPR019133">
    <property type="entry name" value="MIC60"/>
</dbReference>
<evidence type="ECO:0000313" key="14">
    <source>
        <dbReference type="EMBL" id="GMM38955.1"/>
    </source>
</evidence>
<gene>
    <name evidence="14" type="ORF">DASC09_062940</name>
</gene>